<evidence type="ECO:0008006" key="3">
    <source>
        <dbReference type="Google" id="ProtNLM"/>
    </source>
</evidence>
<name>A0A4P6EBX3_9MICO</name>
<keyword evidence="2" id="KW-1185">Reference proteome</keyword>
<dbReference type="Proteomes" id="UP000293995">
    <property type="component" value="Chromosome"/>
</dbReference>
<organism evidence="1 2">
    <name type="scientific">Microbacterium protaetiae</name>
    <dbReference type="NCBI Taxonomy" id="2509458"/>
    <lineage>
        <taxon>Bacteria</taxon>
        <taxon>Bacillati</taxon>
        <taxon>Actinomycetota</taxon>
        <taxon>Actinomycetes</taxon>
        <taxon>Micrococcales</taxon>
        <taxon>Microbacteriaceae</taxon>
        <taxon>Microbacterium</taxon>
    </lineage>
</organism>
<sequence>MSTDATRSTRRAATRRRRGRSFLTSFAAVLGVLAIVGLAGAAVGGAQGPRVTGVQVDAAASAAASGSRLIVTMNQSLHPITADQVTVTPAADFTVDTSGRSMGVRFTLPLHDDTDYTVRFAGVTGLGGGPATTVTRTFRTPPTSVYVLARTGADDRIVRTRLDGSDPETVFRTDHIEDFRATSSHLVISVLDQQGHAVLVATDLAGQHARELPLPGTGTITQLQSADRGELVGYTYSDANLGEDGARESRLFTASLKDSAAQTSPTEITVAGDDQRVADWRFVPDSDSMLVLNYDGRMLLGDPSGGGTTDLGTGTAIDGIARGSSIAVVQRADGMVTVDLTDGTTAPLVTAHADGRAVPGHLGTVTPVPGTAGGTIRPYTVLDVAGGSGAGEGVPEGTIVYRVDADGAATSLLTLSVDDAVQQICVSPSGQYAAVTVAPDSVHNDYDDYLSPMPQKLVTHVITLADGAEVHAFSGFAPSWCQVPPTLGQ</sequence>
<evidence type="ECO:0000313" key="1">
    <source>
        <dbReference type="EMBL" id="QAY59494.1"/>
    </source>
</evidence>
<gene>
    <name evidence="1" type="ORF">ET475_05480</name>
</gene>
<protein>
    <recommendedName>
        <fullName evidence="3">SbsA Ig-like domain-containing protein</fullName>
    </recommendedName>
</protein>
<accession>A0A4P6EBX3</accession>
<dbReference type="Gene3D" id="2.130.10.120">
    <property type="entry name" value="Prolyl oligopeptidase, N-terminal domain"/>
    <property type="match status" value="1"/>
</dbReference>
<dbReference type="RefSeq" id="WP_129386914.1">
    <property type="nucleotide sequence ID" value="NZ_CP035494.1"/>
</dbReference>
<reference evidence="1 2" key="1">
    <citation type="submission" date="2019-01" db="EMBL/GenBank/DDBJ databases">
        <title>Genome sequencing of strain DFW100M-13.</title>
        <authorList>
            <person name="Heo J."/>
            <person name="Kim S.-J."/>
            <person name="Kim J.-S."/>
            <person name="Hong S.-B."/>
            <person name="Kwon S.-W."/>
        </authorList>
    </citation>
    <scope>NUCLEOTIDE SEQUENCE [LARGE SCALE GENOMIC DNA]</scope>
    <source>
        <strain evidence="1 2">DFW100M-13</strain>
    </source>
</reference>
<dbReference type="KEGG" id="mprt:ET475_05480"/>
<dbReference type="SUPFAM" id="SSF82171">
    <property type="entry name" value="DPP6 N-terminal domain-like"/>
    <property type="match status" value="1"/>
</dbReference>
<dbReference type="OrthoDB" id="5057864at2"/>
<dbReference type="EMBL" id="CP035494">
    <property type="protein sequence ID" value="QAY59494.1"/>
    <property type="molecule type" value="Genomic_DNA"/>
</dbReference>
<proteinExistence type="predicted"/>
<evidence type="ECO:0000313" key="2">
    <source>
        <dbReference type="Proteomes" id="UP000293995"/>
    </source>
</evidence>
<dbReference type="AlphaFoldDB" id="A0A4P6EBX3"/>